<keyword evidence="2" id="KW-0472">Membrane</keyword>
<feature type="region of interest" description="Disordered" evidence="1">
    <location>
        <begin position="1"/>
        <end position="100"/>
    </location>
</feature>
<evidence type="ECO:0000313" key="4">
    <source>
        <dbReference type="EMBL" id="WAX55411.1"/>
    </source>
</evidence>
<reference evidence="4" key="1">
    <citation type="submission" date="2022-05" db="EMBL/GenBank/DDBJ databases">
        <title>Jatrophihabitans sp. SB3-54 whole genome sequence.</title>
        <authorList>
            <person name="Suh M.K."/>
            <person name="Eom M.K."/>
            <person name="Kim J.S."/>
            <person name="Kim H.S."/>
            <person name="Do H.E."/>
            <person name="Shin Y.K."/>
            <person name="Lee J.-S."/>
        </authorList>
    </citation>
    <scope>NUCLEOTIDE SEQUENCE</scope>
    <source>
        <strain evidence="4">SB3-54</strain>
    </source>
</reference>
<dbReference type="InterPro" id="IPR025241">
    <property type="entry name" value="DUF4190"/>
</dbReference>
<feature type="compositionally biased region" description="Pro residues" evidence="1">
    <location>
        <begin position="86"/>
        <end position="95"/>
    </location>
</feature>
<feature type="compositionally biased region" description="Pro residues" evidence="1">
    <location>
        <begin position="32"/>
        <end position="56"/>
    </location>
</feature>
<keyword evidence="5" id="KW-1185">Reference proteome</keyword>
<keyword evidence="2" id="KW-0812">Transmembrane</keyword>
<sequence length="203" mass="21941">MTTPQDGHEPVSLSKNDDTPDFDPYRFGAPEHPIPPEYAPPGYQPPPHLQYQPPAPFGQQSAAHPQHPRGPQYPQQPYGPQYPQFPAVPPPPPYGQYPQPRTGNGKAIASLVLGIASIVFCWLSILDALFVVLAVIFGLIALNEAKRKPSGEGRGMAISGIACAVVGAILATILTFVIYNKFRDCLDLNTGSSAYNQCISDHL</sequence>
<dbReference type="Proteomes" id="UP001164693">
    <property type="component" value="Chromosome"/>
</dbReference>
<organism evidence="4 5">
    <name type="scientific">Jatrophihabitans cynanchi</name>
    <dbReference type="NCBI Taxonomy" id="2944128"/>
    <lineage>
        <taxon>Bacteria</taxon>
        <taxon>Bacillati</taxon>
        <taxon>Actinomycetota</taxon>
        <taxon>Actinomycetes</taxon>
        <taxon>Jatrophihabitantales</taxon>
        <taxon>Jatrophihabitantaceae</taxon>
        <taxon>Jatrophihabitans</taxon>
    </lineage>
</organism>
<dbReference type="EMBL" id="CP097463">
    <property type="protein sequence ID" value="WAX55411.1"/>
    <property type="molecule type" value="Genomic_DNA"/>
</dbReference>
<evidence type="ECO:0000256" key="2">
    <source>
        <dbReference type="SAM" id="Phobius"/>
    </source>
</evidence>
<evidence type="ECO:0000259" key="3">
    <source>
        <dbReference type="Pfam" id="PF13828"/>
    </source>
</evidence>
<feature type="transmembrane region" description="Helical" evidence="2">
    <location>
        <begin position="111"/>
        <end position="137"/>
    </location>
</feature>
<dbReference type="SUPFAM" id="SSF81995">
    <property type="entry name" value="beta-sandwich domain of Sec23/24"/>
    <property type="match status" value="1"/>
</dbReference>
<name>A0ABY7JWE8_9ACTN</name>
<keyword evidence="2" id="KW-1133">Transmembrane helix</keyword>
<gene>
    <name evidence="4" type="ORF">M6B22_12735</name>
</gene>
<feature type="compositionally biased region" description="Low complexity" evidence="1">
    <location>
        <begin position="69"/>
        <end position="85"/>
    </location>
</feature>
<dbReference type="Pfam" id="PF13828">
    <property type="entry name" value="DUF4190"/>
    <property type="match status" value="1"/>
</dbReference>
<feature type="domain" description="DUF4190" evidence="3">
    <location>
        <begin position="107"/>
        <end position="173"/>
    </location>
</feature>
<evidence type="ECO:0000313" key="5">
    <source>
        <dbReference type="Proteomes" id="UP001164693"/>
    </source>
</evidence>
<accession>A0ABY7JWE8</accession>
<evidence type="ECO:0000256" key="1">
    <source>
        <dbReference type="SAM" id="MobiDB-lite"/>
    </source>
</evidence>
<proteinExistence type="predicted"/>
<dbReference type="RefSeq" id="WP_269441921.1">
    <property type="nucleotide sequence ID" value="NZ_CP097463.1"/>
</dbReference>
<feature type="transmembrane region" description="Helical" evidence="2">
    <location>
        <begin position="157"/>
        <end position="179"/>
    </location>
</feature>
<protein>
    <submittedName>
        <fullName evidence="4">DUF4190 domain-containing protein</fullName>
    </submittedName>
</protein>